<evidence type="ECO:0000256" key="7">
    <source>
        <dbReference type="ARBA" id="ARBA00023212"/>
    </source>
</evidence>
<dbReference type="FunFam" id="3.40.850.10:FF:000054">
    <property type="entry name" value="Kinesin-like protein"/>
    <property type="match status" value="1"/>
</dbReference>
<dbReference type="PROSITE" id="PS50067">
    <property type="entry name" value="KINESIN_MOTOR_2"/>
    <property type="match status" value="1"/>
</dbReference>
<keyword evidence="4 9" id="KW-0067">ATP-binding</keyword>
<evidence type="ECO:0000313" key="13">
    <source>
        <dbReference type="EMBL" id="KAF2898601.1"/>
    </source>
</evidence>
<dbReference type="GO" id="GO:0005524">
    <property type="term" value="F:ATP binding"/>
    <property type="evidence" value="ECO:0007669"/>
    <property type="project" value="UniProtKB-UniRule"/>
</dbReference>
<keyword evidence="5 11" id="KW-0175">Coiled coil</keyword>
<evidence type="ECO:0000259" key="12">
    <source>
        <dbReference type="PROSITE" id="PS50067"/>
    </source>
</evidence>
<protein>
    <recommendedName>
        <fullName evidence="10">Kinesin-like protein</fullName>
    </recommendedName>
</protein>
<keyword evidence="7" id="KW-0963">Cytoplasm</keyword>
<dbReference type="PRINTS" id="PR00380">
    <property type="entry name" value="KINESINHEAVY"/>
</dbReference>
<accession>A0A8K0D776</accession>
<gene>
    <name evidence="13" type="ORF">ILUMI_07577</name>
</gene>
<dbReference type="EMBL" id="VTPC01003392">
    <property type="protein sequence ID" value="KAF2898601.1"/>
    <property type="molecule type" value="Genomic_DNA"/>
</dbReference>
<dbReference type="InterPro" id="IPR001752">
    <property type="entry name" value="Kinesin_motor_dom"/>
</dbReference>
<comment type="similarity">
    <text evidence="8">Belongs to the TRAFAC class myosin-kinesin ATPase superfamily. Kinesin family. KIN-8 subfamily.</text>
</comment>
<dbReference type="AlphaFoldDB" id="A0A8K0D776"/>
<organism evidence="13 14">
    <name type="scientific">Ignelater luminosus</name>
    <name type="common">Cucubano</name>
    <name type="synonym">Pyrophorus luminosus</name>
    <dbReference type="NCBI Taxonomy" id="2038154"/>
    <lineage>
        <taxon>Eukaryota</taxon>
        <taxon>Metazoa</taxon>
        <taxon>Ecdysozoa</taxon>
        <taxon>Arthropoda</taxon>
        <taxon>Hexapoda</taxon>
        <taxon>Insecta</taxon>
        <taxon>Pterygota</taxon>
        <taxon>Neoptera</taxon>
        <taxon>Endopterygota</taxon>
        <taxon>Coleoptera</taxon>
        <taxon>Polyphaga</taxon>
        <taxon>Elateriformia</taxon>
        <taxon>Elateroidea</taxon>
        <taxon>Elateridae</taxon>
        <taxon>Agrypninae</taxon>
        <taxon>Pyrophorini</taxon>
        <taxon>Ignelater</taxon>
    </lineage>
</organism>
<keyword evidence="14" id="KW-1185">Reference proteome</keyword>
<evidence type="ECO:0000313" key="14">
    <source>
        <dbReference type="Proteomes" id="UP000801492"/>
    </source>
</evidence>
<dbReference type="SMART" id="SM00129">
    <property type="entry name" value="KISc"/>
    <property type="match status" value="1"/>
</dbReference>
<dbReference type="InterPro" id="IPR019821">
    <property type="entry name" value="Kinesin_motor_CS"/>
</dbReference>
<feature type="coiled-coil region" evidence="11">
    <location>
        <begin position="400"/>
        <end position="476"/>
    </location>
</feature>
<dbReference type="PROSITE" id="PS00411">
    <property type="entry name" value="KINESIN_MOTOR_1"/>
    <property type="match status" value="1"/>
</dbReference>
<feature type="domain" description="Kinesin motor" evidence="12">
    <location>
        <begin position="46"/>
        <end position="385"/>
    </location>
</feature>
<comment type="caution">
    <text evidence="13">The sequence shown here is derived from an EMBL/GenBank/DDBJ whole genome shotgun (WGS) entry which is preliminary data.</text>
</comment>
<dbReference type="Gene3D" id="3.40.850.10">
    <property type="entry name" value="Kinesin motor domain"/>
    <property type="match status" value="1"/>
</dbReference>
<evidence type="ECO:0000256" key="2">
    <source>
        <dbReference type="ARBA" id="ARBA00022701"/>
    </source>
</evidence>
<evidence type="ECO:0000256" key="8">
    <source>
        <dbReference type="ARBA" id="ARBA00060769"/>
    </source>
</evidence>
<dbReference type="InterPro" id="IPR036961">
    <property type="entry name" value="Kinesin_motor_dom_sf"/>
</dbReference>
<comment type="subcellular location">
    <subcellularLocation>
        <location evidence="1">Cytoplasm</location>
        <location evidence="1">Cytoskeleton</location>
    </subcellularLocation>
</comment>
<keyword evidence="7" id="KW-0206">Cytoskeleton</keyword>
<dbReference type="SUPFAM" id="SSF52540">
    <property type="entry name" value="P-loop containing nucleoside triphosphate hydrolases"/>
    <property type="match status" value="1"/>
</dbReference>
<proteinExistence type="inferred from homology"/>
<dbReference type="Pfam" id="PF00225">
    <property type="entry name" value="Kinesin"/>
    <property type="match status" value="1"/>
</dbReference>
<keyword evidence="6 9" id="KW-0505">Motor protein</keyword>
<dbReference type="Proteomes" id="UP000801492">
    <property type="component" value="Unassembled WGS sequence"/>
</dbReference>
<dbReference type="PANTHER" id="PTHR47968:SF65">
    <property type="entry name" value="KINESIN MOTOR DOMAIN-CONTAINING PROTEIN"/>
    <property type="match status" value="1"/>
</dbReference>
<dbReference type="GO" id="GO:0005874">
    <property type="term" value="C:microtubule"/>
    <property type="evidence" value="ECO:0007669"/>
    <property type="project" value="UniProtKB-KW"/>
</dbReference>
<evidence type="ECO:0000256" key="1">
    <source>
        <dbReference type="ARBA" id="ARBA00004245"/>
    </source>
</evidence>
<dbReference type="PANTHER" id="PTHR47968">
    <property type="entry name" value="CENTROMERE PROTEIN E"/>
    <property type="match status" value="1"/>
</dbReference>
<evidence type="ECO:0000256" key="11">
    <source>
        <dbReference type="SAM" id="Coils"/>
    </source>
</evidence>
<evidence type="ECO:0000256" key="10">
    <source>
        <dbReference type="RuleBase" id="RU000394"/>
    </source>
</evidence>
<evidence type="ECO:0000256" key="3">
    <source>
        <dbReference type="ARBA" id="ARBA00022741"/>
    </source>
</evidence>
<sequence>MFRLGLLKVGNGLKMVKNKKDLKSPHRNRSLTGTRPISRIRAKGRNIRVIVRVRPPSNREQGENFSNVLKIVDDSTIVFDPKEENVPFFYHGVQQRYRNLTKRPNKNLQFTFDRVFSHEACNNDVFECTTKELIKTLMNGYNCSAFVYGATGAGKTHTMLGRGDDPGIIFLTMRELFKQKDELSQERHFEIEVTYLEVYNETVKDLLNPGPALELRENGQYGVIVAGIQVHRIDKSEKLFDLLEQGNKNRTQHPTDANEESSRSHAIFQVCLRMKIISTNEIRLAKLSMIDLAGSENGAATGYSGARFTEGVNINKSLLALGNYINGLAHKQRYVPYRDSKLTRLLKDSLGDNCQTVMIANVSPSSLSYEDTYNTLRYAIRVKSIKPNMQKNIVRSDTKLSHYVNLVDKLEKENEELKLELSLLYQQKNNETVTKDEPDPKLQTELQALYAEKRKLEQDILQLHNLRKQLNEESDAKLNGICTDTPDREYEHPRSLNAIDHLVRQIVNLQKDPVLLRERNEQLELRLKQFIEKTPHLKQVAQLDDSQVASTTANSKAECLQKVLDLREGEMQMCYQLIELFSKVLKPSILQLRSHELASEALISEYQGLVRQLQDIRSVTWDDESTVQTPIPSTDSAISSATDVTVESEENMSNKQKLLEKLNNTLTLPRKKSRITSIKTIMAEGGVMRPYASAIFSEIFHSVLLICHILKQN</sequence>
<feature type="binding site" evidence="9">
    <location>
        <begin position="149"/>
        <end position="156"/>
    </location>
    <ligand>
        <name>ATP</name>
        <dbReference type="ChEBI" id="CHEBI:30616"/>
    </ligand>
</feature>
<dbReference type="GO" id="GO:0008017">
    <property type="term" value="F:microtubule binding"/>
    <property type="evidence" value="ECO:0007669"/>
    <property type="project" value="InterPro"/>
</dbReference>
<reference evidence="13" key="1">
    <citation type="submission" date="2019-08" db="EMBL/GenBank/DDBJ databases">
        <title>The genome of the North American firefly Photinus pyralis.</title>
        <authorList>
            <consortium name="Photinus pyralis genome working group"/>
            <person name="Fallon T.R."/>
            <person name="Sander Lower S.E."/>
            <person name="Weng J.-K."/>
        </authorList>
    </citation>
    <scope>NUCLEOTIDE SEQUENCE</scope>
    <source>
        <strain evidence="13">TRF0915ILg1</strain>
        <tissue evidence="13">Whole body</tissue>
    </source>
</reference>
<evidence type="ECO:0000256" key="6">
    <source>
        <dbReference type="ARBA" id="ARBA00023175"/>
    </source>
</evidence>
<dbReference type="GO" id="GO:0007018">
    <property type="term" value="P:microtubule-based movement"/>
    <property type="evidence" value="ECO:0007669"/>
    <property type="project" value="InterPro"/>
</dbReference>
<keyword evidence="2 10" id="KW-0493">Microtubule</keyword>
<evidence type="ECO:0000256" key="5">
    <source>
        <dbReference type="ARBA" id="ARBA00023054"/>
    </source>
</evidence>
<dbReference type="GO" id="GO:0003777">
    <property type="term" value="F:microtubule motor activity"/>
    <property type="evidence" value="ECO:0007669"/>
    <property type="project" value="InterPro"/>
</dbReference>
<dbReference type="OrthoDB" id="3176171at2759"/>
<evidence type="ECO:0000256" key="4">
    <source>
        <dbReference type="ARBA" id="ARBA00022840"/>
    </source>
</evidence>
<name>A0A8K0D776_IGNLU</name>
<keyword evidence="3 9" id="KW-0547">Nucleotide-binding</keyword>
<dbReference type="InterPro" id="IPR027417">
    <property type="entry name" value="P-loop_NTPase"/>
</dbReference>
<evidence type="ECO:0000256" key="9">
    <source>
        <dbReference type="PROSITE-ProRule" id="PRU00283"/>
    </source>
</evidence>
<dbReference type="InterPro" id="IPR027640">
    <property type="entry name" value="Kinesin-like_fam"/>
</dbReference>